<evidence type="ECO:0000256" key="10">
    <source>
        <dbReference type="ARBA" id="ARBA00023303"/>
    </source>
</evidence>
<keyword evidence="8" id="KW-0406">Ion transport</keyword>
<dbReference type="PANTHER" id="PTHR10027:SF10">
    <property type="entry name" value="SLOWPOKE 2, ISOFORM D"/>
    <property type="match status" value="1"/>
</dbReference>
<keyword evidence="7 11" id="KW-1133">Transmembrane helix</keyword>
<evidence type="ECO:0000256" key="9">
    <source>
        <dbReference type="ARBA" id="ARBA00023136"/>
    </source>
</evidence>
<evidence type="ECO:0000256" key="4">
    <source>
        <dbReference type="ARBA" id="ARBA00022692"/>
    </source>
</evidence>
<evidence type="ECO:0008006" key="16">
    <source>
        <dbReference type="Google" id="ProtNLM"/>
    </source>
</evidence>
<keyword evidence="10" id="KW-0407">Ion channel</keyword>
<keyword evidence="15" id="KW-1185">Reference proteome</keyword>
<evidence type="ECO:0000256" key="8">
    <source>
        <dbReference type="ARBA" id="ARBA00023065"/>
    </source>
</evidence>
<sequence length="367" mass="41953">MSTFDVQVGGKEAESDGRNVARMYVPTLQERVHTAMLGPFGLGLEIVNFILSMLIFLAYIAELYDADIYYSHSRLAVEAFATTFFIFDFALHLFVASDPWRYVFTAHGVIDLVTIIPSLVMFIDPNSRSSLMFVFRVLRICRALRVLRLAHYVQLKKHSFEYELLSRVNDYEMASELLDANATKTSALKDMLLARASVCPGSSTLILNLIRSYYIGQYIKRPTWRKKWIREYLDGMTYQVFPIMFSNRFHRRKFDVVARHMYEKYCVLLVSALSTKENWNAGSSCDTTPVNPIQLVPFGSRIREGDIGFVIAKSASDVMGIVNSYGYWDDSSGGGRRQSENLLSPTRLLQIEPRTIDGENLRKTLIM</sequence>
<feature type="transmembrane region" description="Helical" evidence="11">
    <location>
        <begin position="76"/>
        <end position="96"/>
    </location>
</feature>
<dbReference type="InterPro" id="IPR003929">
    <property type="entry name" value="K_chnl_BK_asu"/>
</dbReference>
<dbReference type="GO" id="GO:0016020">
    <property type="term" value="C:membrane"/>
    <property type="evidence" value="ECO:0007669"/>
    <property type="project" value="UniProtKB-SubCell"/>
</dbReference>
<keyword evidence="4 11" id="KW-0812">Transmembrane</keyword>
<organism evidence="14 15">
    <name type="scientific">Phytophthora boehmeriae</name>
    <dbReference type="NCBI Taxonomy" id="109152"/>
    <lineage>
        <taxon>Eukaryota</taxon>
        <taxon>Sar</taxon>
        <taxon>Stramenopiles</taxon>
        <taxon>Oomycota</taxon>
        <taxon>Peronosporomycetes</taxon>
        <taxon>Peronosporales</taxon>
        <taxon>Peronosporaceae</taxon>
        <taxon>Phytophthora</taxon>
    </lineage>
</organism>
<comment type="subcellular location">
    <subcellularLocation>
        <location evidence="1">Membrane</location>
        <topology evidence="1">Multi-pass membrane protein</topology>
    </subcellularLocation>
</comment>
<gene>
    <name evidence="14" type="ORF">PHYBOEH_010305</name>
</gene>
<dbReference type="InterPro" id="IPR047871">
    <property type="entry name" value="K_chnl_Slo-like"/>
</dbReference>
<dbReference type="EMBL" id="JAGDFL010000007">
    <property type="protein sequence ID" value="KAG7401842.1"/>
    <property type="molecule type" value="Genomic_DNA"/>
</dbReference>
<keyword evidence="9 11" id="KW-0472">Membrane</keyword>
<evidence type="ECO:0000313" key="14">
    <source>
        <dbReference type="EMBL" id="KAG7401842.1"/>
    </source>
</evidence>
<keyword evidence="2" id="KW-0813">Transport</keyword>
<feature type="domain" description="Ion transport" evidence="12">
    <location>
        <begin position="51"/>
        <end position="153"/>
    </location>
</feature>
<dbReference type="PANTHER" id="PTHR10027">
    <property type="entry name" value="CALCIUM-ACTIVATED POTASSIUM CHANNEL ALPHA CHAIN"/>
    <property type="match status" value="1"/>
</dbReference>
<evidence type="ECO:0000256" key="6">
    <source>
        <dbReference type="ARBA" id="ARBA00022958"/>
    </source>
</evidence>
<proteinExistence type="predicted"/>
<evidence type="ECO:0000259" key="13">
    <source>
        <dbReference type="Pfam" id="PF03493"/>
    </source>
</evidence>
<dbReference type="AlphaFoldDB" id="A0A8T1X6M7"/>
<accession>A0A8T1X6M7</accession>
<dbReference type="Proteomes" id="UP000693981">
    <property type="component" value="Unassembled WGS sequence"/>
</dbReference>
<evidence type="ECO:0000256" key="5">
    <source>
        <dbReference type="ARBA" id="ARBA00022826"/>
    </source>
</evidence>
<dbReference type="OrthoDB" id="69720at2759"/>
<evidence type="ECO:0000256" key="3">
    <source>
        <dbReference type="ARBA" id="ARBA00022538"/>
    </source>
</evidence>
<evidence type="ECO:0000313" key="15">
    <source>
        <dbReference type="Proteomes" id="UP000693981"/>
    </source>
</evidence>
<reference evidence="14" key="1">
    <citation type="submission" date="2021-02" db="EMBL/GenBank/DDBJ databases">
        <authorList>
            <person name="Palmer J.M."/>
        </authorList>
    </citation>
    <scope>NUCLEOTIDE SEQUENCE</scope>
    <source>
        <strain evidence="14">SCRP23</strain>
    </source>
</reference>
<feature type="domain" description="Calcium-activated potassium channel BK alpha subunit" evidence="13">
    <location>
        <begin position="187"/>
        <end position="270"/>
    </location>
</feature>
<comment type="caution">
    <text evidence="14">The sequence shown here is derived from an EMBL/GenBank/DDBJ whole genome shotgun (WGS) entry which is preliminary data.</text>
</comment>
<evidence type="ECO:0000256" key="2">
    <source>
        <dbReference type="ARBA" id="ARBA00022448"/>
    </source>
</evidence>
<feature type="transmembrane region" description="Helical" evidence="11">
    <location>
        <begin position="102"/>
        <end position="123"/>
    </location>
</feature>
<evidence type="ECO:0000256" key="7">
    <source>
        <dbReference type="ARBA" id="ARBA00022989"/>
    </source>
</evidence>
<keyword evidence="5" id="KW-0631">Potassium channel</keyword>
<evidence type="ECO:0000259" key="12">
    <source>
        <dbReference type="Pfam" id="PF00520"/>
    </source>
</evidence>
<protein>
    <recommendedName>
        <fullName evidence="16">Voltage-gated Ion Channel (VIC) Superfamily</fullName>
    </recommendedName>
</protein>
<keyword evidence="3" id="KW-0633">Potassium transport</keyword>
<dbReference type="Pfam" id="PF00520">
    <property type="entry name" value="Ion_trans"/>
    <property type="match status" value="1"/>
</dbReference>
<dbReference type="GO" id="GO:0005267">
    <property type="term" value="F:potassium channel activity"/>
    <property type="evidence" value="ECO:0007669"/>
    <property type="project" value="UniProtKB-KW"/>
</dbReference>
<dbReference type="InterPro" id="IPR005821">
    <property type="entry name" value="Ion_trans_dom"/>
</dbReference>
<evidence type="ECO:0000256" key="1">
    <source>
        <dbReference type="ARBA" id="ARBA00004141"/>
    </source>
</evidence>
<feature type="transmembrane region" description="Helical" evidence="11">
    <location>
        <begin position="46"/>
        <end position="64"/>
    </location>
</feature>
<keyword evidence="6" id="KW-0630">Potassium</keyword>
<evidence type="ECO:0000256" key="11">
    <source>
        <dbReference type="SAM" id="Phobius"/>
    </source>
</evidence>
<dbReference type="Pfam" id="PF03493">
    <property type="entry name" value="BK_channel_a"/>
    <property type="match status" value="1"/>
</dbReference>
<name>A0A8T1X6M7_9STRA</name>